<dbReference type="EMBL" id="SSTD01018622">
    <property type="protein sequence ID" value="TYJ97703.1"/>
    <property type="molecule type" value="Genomic_DNA"/>
</dbReference>
<feature type="region of interest" description="Disordered" evidence="1">
    <location>
        <begin position="1"/>
        <end position="25"/>
    </location>
</feature>
<evidence type="ECO:0000313" key="2">
    <source>
        <dbReference type="EMBL" id="KAA0065320.1"/>
    </source>
</evidence>
<gene>
    <name evidence="3" type="ORF">E5676_scaffold491G00060</name>
    <name evidence="2" type="ORF">E6C27_scaffold1343G00180</name>
</gene>
<organism evidence="2 4">
    <name type="scientific">Cucumis melo var. makuwa</name>
    <name type="common">Oriental melon</name>
    <dbReference type="NCBI Taxonomy" id="1194695"/>
    <lineage>
        <taxon>Eukaryota</taxon>
        <taxon>Viridiplantae</taxon>
        <taxon>Streptophyta</taxon>
        <taxon>Embryophyta</taxon>
        <taxon>Tracheophyta</taxon>
        <taxon>Spermatophyta</taxon>
        <taxon>Magnoliopsida</taxon>
        <taxon>eudicotyledons</taxon>
        <taxon>Gunneridae</taxon>
        <taxon>Pentapetalae</taxon>
        <taxon>rosids</taxon>
        <taxon>fabids</taxon>
        <taxon>Cucurbitales</taxon>
        <taxon>Cucurbitaceae</taxon>
        <taxon>Benincaseae</taxon>
        <taxon>Cucumis</taxon>
    </lineage>
</organism>
<comment type="caution">
    <text evidence="2">The sequence shown here is derived from an EMBL/GenBank/DDBJ whole genome shotgun (WGS) entry which is preliminary data.</text>
</comment>
<dbReference type="Proteomes" id="UP000321947">
    <property type="component" value="Unassembled WGS sequence"/>
</dbReference>
<evidence type="ECO:0000313" key="3">
    <source>
        <dbReference type="EMBL" id="TYJ97703.1"/>
    </source>
</evidence>
<protein>
    <submittedName>
        <fullName evidence="2">Uncharacterized protein</fullName>
    </submittedName>
</protein>
<feature type="compositionally biased region" description="Basic and acidic residues" evidence="1">
    <location>
        <begin position="12"/>
        <end position="25"/>
    </location>
</feature>
<reference evidence="4 5" key="1">
    <citation type="submission" date="2019-08" db="EMBL/GenBank/DDBJ databases">
        <title>Draft genome sequences of two oriental melons (Cucumis melo L. var makuwa).</title>
        <authorList>
            <person name="Kwon S.-Y."/>
        </authorList>
    </citation>
    <scope>NUCLEOTIDE SEQUENCE [LARGE SCALE GENOMIC DNA]</scope>
    <source>
        <strain evidence="5">cv. Chang Bougi</strain>
        <strain evidence="4">cv. SW 3</strain>
        <tissue evidence="2">Leaf</tissue>
    </source>
</reference>
<accession>A0A5A7VDQ5</accession>
<evidence type="ECO:0000256" key="1">
    <source>
        <dbReference type="SAM" id="MobiDB-lite"/>
    </source>
</evidence>
<dbReference type="AlphaFoldDB" id="A0A5A7VDQ5"/>
<name>A0A5A7VDQ5_CUCMM</name>
<dbReference type="Proteomes" id="UP000321393">
    <property type="component" value="Unassembled WGS sequence"/>
</dbReference>
<proteinExistence type="predicted"/>
<evidence type="ECO:0000313" key="5">
    <source>
        <dbReference type="Proteomes" id="UP000321947"/>
    </source>
</evidence>
<evidence type="ECO:0000313" key="4">
    <source>
        <dbReference type="Proteomes" id="UP000321393"/>
    </source>
</evidence>
<sequence>MFPEEEFLEQSMFHEGETTNETEKTFEKGEYCRQVEDMNIQVPEYFFRFQELMLASHEAVNIKMGKLFVEVEGLKNF</sequence>
<dbReference type="EMBL" id="SSTE01001686">
    <property type="protein sequence ID" value="KAA0065320.1"/>
    <property type="molecule type" value="Genomic_DNA"/>
</dbReference>